<keyword evidence="4" id="KW-0732">Signal</keyword>
<dbReference type="PANTHER" id="PTHR15532:SF5">
    <property type="entry name" value="SULFOTRANSFERASE DOMAIN-CONTAINING PROTEIN"/>
    <property type="match status" value="1"/>
</dbReference>
<dbReference type="AlphaFoldDB" id="A7RUW1"/>
<dbReference type="EMBL" id="DS469541">
    <property type="protein sequence ID" value="EDO44818.1"/>
    <property type="molecule type" value="Genomic_DNA"/>
</dbReference>
<accession>A7RUW1</accession>
<evidence type="ECO:0000256" key="5">
    <source>
        <dbReference type="ARBA" id="ARBA00022989"/>
    </source>
</evidence>
<protein>
    <recommendedName>
        <fullName evidence="9">Heparinase II N-terminal domain-containing protein</fullName>
    </recommendedName>
</protein>
<dbReference type="GO" id="GO:0016853">
    <property type="term" value="F:isomerase activity"/>
    <property type="evidence" value="ECO:0007669"/>
    <property type="project" value="UniProtKB-KW"/>
</dbReference>
<evidence type="ECO:0000256" key="3">
    <source>
        <dbReference type="ARBA" id="ARBA00022692"/>
    </source>
</evidence>
<dbReference type="InterPro" id="IPR032518">
    <property type="entry name" value="HepII_N"/>
</dbReference>
<dbReference type="STRING" id="45351.A7RUW1"/>
<keyword evidence="7" id="KW-0325">Glycoprotein</keyword>
<dbReference type="Proteomes" id="UP000001593">
    <property type="component" value="Unassembled WGS sequence"/>
</dbReference>
<evidence type="ECO:0000256" key="6">
    <source>
        <dbReference type="ARBA" id="ARBA00023136"/>
    </source>
</evidence>
<keyword evidence="6" id="KW-0472">Membrane</keyword>
<evidence type="ECO:0000256" key="2">
    <source>
        <dbReference type="ARBA" id="ARBA00006556"/>
    </source>
</evidence>
<dbReference type="GO" id="GO:0016020">
    <property type="term" value="C:membrane"/>
    <property type="evidence" value="ECO:0007669"/>
    <property type="project" value="UniProtKB-SubCell"/>
</dbReference>
<evidence type="ECO:0000256" key="4">
    <source>
        <dbReference type="ARBA" id="ARBA00022729"/>
    </source>
</evidence>
<evidence type="ECO:0000259" key="9">
    <source>
        <dbReference type="Pfam" id="PF16332"/>
    </source>
</evidence>
<dbReference type="Gene3D" id="1.50.10.100">
    <property type="entry name" value="Chondroitin AC/alginate lyase"/>
    <property type="match status" value="1"/>
</dbReference>
<dbReference type="InterPro" id="IPR052447">
    <property type="entry name" value="Dermatan-Sulfate_Isomerase"/>
</dbReference>
<name>A7RUW1_NEMVE</name>
<sequence length="644" mass="72940">MPTRSHEFPNLYFSQSDVTVLRAQSGSTHAAIYSSLRDAAEEMKQRPHATILPRSWREFTGKWNEIYGNNLPPLAFYCVLNSTDRAALELAISTMEAFAGYQSWGVSHVPKDDVPVAHSIVGMATAYDFLYKFLNESQRVLIGAKIIEFATVLYERSLKAWWGNSYVQNHVATNYAALLTSALVVQSLTPNAKVWINRANMMLNRTMTILGRVTDGSLSEGVAYGSYTTRSLFQYLFLAMRHLGLQEDLLRKNRWLVKHFDFIYWTILPRFDETIGIADTNTHWFYGPEDQLVFLERFVMRDGRANWLARAIREQHRKGTIRPARAHRFVTLHLEYLFYDSSIPDKPPINPDWATTGLGKTPTDRDKHAGAYTERQSDKPMGTYLSYKCGVLHGKAINQIVRDKTVSWINGWRNFNPGHEHPDQGSFIFYPSGRPFITEALYGPKYTWLNNALMFAPAPPLVRTCRGPYAGQLGDCGKWFAYQASGYWEGRTGNLAAAVDGRTNRMFATGEYAARYDPELVLDKISRSLLLIRPDTLIVLDNIRLAEYSNVRAMSAFFHNRYNAFVLNAAERWAEVLVEGKPHRVHWACPGNSGCILDAQVQAESYKAEYGKRSTHYLNITSTVGSMSASIVYVFTGPSANVSA</sequence>
<dbReference type="OMA" id="FFIHAVC"/>
<evidence type="ECO:0000256" key="7">
    <source>
        <dbReference type="ARBA" id="ARBA00023180"/>
    </source>
</evidence>
<dbReference type="Pfam" id="PF16332">
    <property type="entry name" value="DUF4962"/>
    <property type="match status" value="1"/>
</dbReference>
<evidence type="ECO:0000313" key="10">
    <source>
        <dbReference type="EMBL" id="EDO44818.1"/>
    </source>
</evidence>
<comment type="similarity">
    <text evidence="2">Belongs to the dermatan-sulfate isomerase family.</text>
</comment>
<keyword evidence="8" id="KW-0413">Isomerase</keyword>
<feature type="domain" description="Heparinase II N-terminal" evidence="9">
    <location>
        <begin position="82"/>
        <end position="234"/>
    </location>
</feature>
<keyword evidence="5" id="KW-1133">Transmembrane helix</keyword>
<evidence type="ECO:0000313" key="11">
    <source>
        <dbReference type="Proteomes" id="UP000001593"/>
    </source>
</evidence>
<keyword evidence="3" id="KW-0812">Transmembrane</keyword>
<dbReference type="PANTHER" id="PTHR15532">
    <property type="match status" value="1"/>
</dbReference>
<keyword evidence="11" id="KW-1185">Reference proteome</keyword>
<reference evidence="10 11" key="1">
    <citation type="journal article" date="2007" name="Science">
        <title>Sea anemone genome reveals ancestral eumetazoan gene repertoire and genomic organization.</title>
        <authorList>
            <person name="Putnam N.H."/>
            <person name="Srivastava M."/>
            <person name="Hellsten U."/>
            <person name="Dirks B."/>
            <person name="Chapman J."/>
            <person name="Salamov A."/>
            <person name="Terry A."/>
            <person name="Shapiro H."/>
            <person name="Lindquist E."/>
            <person name="Kapitonov V.V."/>
            <person name="Jurka J."/>
            <person name="Genikhovich G."/>
            <person name="Grigoriev I.V."/>
            <person name="Lucas S.M."/>
            <person name="Steele R.E."/>
            <person name="Finnerty J.R."/>
            <person name="Technau U."/>
            <person name="Martindale M.Q."/>
            <person name="Rokhsar D.S."/>
        </authorList>
    </citation>
    <scope>NUCLEOTIDE SEQUENCE [LARGE SCALE GENOMIC DNA]</scope>
    <source>
        <strain evidence="11">CH2 X CH6</strain>
    </source>
</reference>
<proteinExistence type="inferred from homology"/>
<dbReference type="Gene3D" id="2.70.98.70">
    <property type="match status" value="1"/>
</dbReference>
<evidence type="ECO:0000256" key="1">
    <source>
        <dbReference type="ARBA" id="ARBA00004141"/>
    </source>
</evidence>
<dbReference type="HOGENOM" id="CLU_017411_0_0_1"/>
<comment type="subcellular location">
    <subcellularLocation>
        <location evidence="1">Membrane</location>
        <topology evidence="1">Multi-pass membrane protein</topology>
    </subcellularLocation>
</comment>
<dbReference type="InParanoid" id="A7RUW1"/>
<feature type="non-terminal residue" evidence="10">
    <location>
        <position position="1"/>
    </location>
</feature>
<dbReference type="PhylomeDB" id="A7RUW1"/>
<organism evidence="10 11">
    <name type="scientific">Nematostella vectensis</name>
    <name type="common">Starlet sea anemone</name>
    <dbReference type="NCBI Taxonomy" id="45351"/>
    <lineage>
        <taxon>Eukaryota</taxon>
        <taxon>Metazoa</taxon>
        <taxon>Cnidaria</taxon>
        <taxon>Anthozoa</taxon>
        <taxon>Hexacorallia</taxon>
        <taxon>Actiniaria</taxon>
        <taxon>Edwardsiidae</taxon>
        <taxon>Nematostella</taxon>
    </lineage>
</organism>
<evidence type="ECO:0000256" key="8">
    <source>
        <dbReference type="ARBA" id="ARBA00023235"/>
    </source>
</evidence>
<gene>
    <name evidence="10" type="ORF">NEMVEDRAFT_v1g94297</name>
</gene>
<dbReference type="eggNOG" id="ENOG502QPWZ">
    <property type="taxonomic scope" value="Eukaryota"/>
</dbReference>
<dbReference type="InterPro" id="IPR008929">
    <property type="entry name" value="Chondroitin_lyas"/>
</dbReference>